<evidence type="ECO:0008006" key="10">
    <source>
        <dbReference type="Google" id="ProtNLM"/>
    </source>
</evidence>
<evidence type="ECO:0000313" key="7">
    <source>
        <dbReference type="EMBL" id="ESO06819.1"/>
    </source>
</evidence>
<dbReference type="STRING" id="6412.T1G2S4"/>
<dbReference type="GeneID" id="20215372"/>
<dbReference type="KEGG" id="hro:HELRODRAFT_77014"/>
<dbReference type="EnsemblMetazoa" id="HelroT77014">
    <property type="protein sequence ID" value="HelroP77014"/>
    <property type="gene ID" value="HelroG77014"/>
</dbReference>
<comment type="similarity">
    <text evidence="2">Belongs to the UPF0220 family.</text>
</comment>
<reference evidence="8" key="3">
    <citation type="submission" date="2015-06" db="UniProtKB">
        <authorList>
            <consortium name="EnsemblMetazoa"/>
        </authorList>
    </citation>
    <scope>IDENTIFICATION</scope>
</reference>
<dbReference type="EMBL" id="AMQM01003694">
    <property type="status" value="NOT_ANNOTATED_CDS"/>
    <property type="molecule type" value="Genomic_DNA"/>
</dbReference>
<dbReference type="HOGENOM" id="CLU_096876_1_1_1"/>
<keyword evidence="5 6" id="KW-0472">Membrane</keyword>
<protein>
    <recommendedName>
        <fullName evidence="10">Transmembrane protein 50A</fullName>
    </recommendedName>
</protein>
<dbReference type="GO" id="GO:0032511">
    <property type="term" value="P:late endosome to vacuole transport via multivesicular body sorting pathway"/>
    <property type="evidence" value="ECO:0000318"/>
    <property type="project" value="GO_Central"/>
</dbReference>
<evidence type="ECO:0000313" key="9">
    <source>
        <dbReference type="Proteomes" id="UP000015101"/>
    </source>
</evidence>
<dbReference type="PANTHER" id="PTHR13180">
    <property type="entry name" value="SMALL MEMBRANE PROTEIN-RELATED"/>
    <property type="match status" value="1"/>
</dbReference>
<feature type="transmembrane region" description="Helical" evidence="6">
    <location>
        <begin position="23"/>
        <end position="42"/>
    </location>
</feature>
<feature type="transmembrane region" description="Helical" evidence="6">
    <location>
        <begin position="95"/>
        <end position="116"/>
    </location>
</feature>
<gene>
    <name evidence="8" type="primary">20215372</name>
    <name evidence="7" type="ORF">HELRODRAFT_77014</name>
</gene>
<evidence type="ECO:0000256" key="1">
    <source>
        <dbReference type="ARBA" id="ARBA00004141"/>
    </source>
</evidence>
<reference evidence="9" key="1">
    <citation type="submission" date="2012-12" db="EMBL/GenBank/DDBJ databases">
        <authorList>
            <person name="Hellsten U."/>
            <person name="Grimwood J."/>
            <person name="Chapman J.A."/>
            <person name="Shapiro H."/>
            <person name="Aerts A."/>
            <person name="Otillar R.P."/>
            <person name="Terry A.Y."/>
            <person name="Boore J.L."/>
            <person name="Simakov O."/>
            <person name="Marletaz F."/>
            <person name="Cho S.-J."/>
            <person name="Edsinger-Gonzales E."/>
            <person name="Havlak P."/>
            <person name="Kuo D.-H."/>
            <person name="Larsson T."/>
            <person name="Lv J."/>
            <person name="Arendt D."/>
            <person name="Savage R."/>
            <person name="Osoegawa K."/>
            <person name="de Jong P."/>
            <person name="Lindberg D.R."/>
            <person name="Seaver E.C."/>
            <person name="Weisblat D.A."/>
            <person name="Putnam N.H."/>
            <person name="Grigoriev I.V."/>
            <person name="Rokhsar D.S."/>
        </authorList>
    </citation>
    <scope>NUCLEOTIDE SEQUENCE</scope>
</reference>
<dbReference type="OMA" id="WWIMIDT"/>
<dbReference type="InParanoid" id="T1G2S4"/>
<evidence type="ECO:0000256" key="6">
    <source>
        <dbReference type="SAM" id="Phobius"/>
    </source>
</evidence>
<evidence type="ECO:0000256" key="5">
    <source>
        <dbReference type="ARBA" id="ARBA00023136"/>
    </source>
</evidence>
<proteinExistence type="inferred from homology"/>
<evidence type="ECO:0000256" key="2">
    <source>
        <dbReference type="ARBA" id="ARBA00005335"/>
    </source>
</evidence>
<dbReference type="Pfam" id="PF05255">
    <property type="entry name" value="UPF0220"/>
    <property type="match status" value="1"/>
</dbReference>
<comment type="subcellular location">
    <subcellularLocation>
        <location evidence="1">Membrane</location>
        <topology evidence="1">Multi-pass membrane protein</topology>
    </subcellularLocation>
</comment>
<reference evidence="7 9" key="2">
    <citation type="journal article" date="2013" name="Nature">
        <title>Insights into bilaterian evolution from three spiralian genomes.</title>
        <authorList>
            <person name="Simakov O."/>
            <person name="Marletaz F."/>
            <person name="Cho S.J."/>
            <person name="Edsinger-Gonzales E."/>
            <person name="Havlak P."/>
            <person name="Hellsten U."/>
            <person name="Kuo D.H."/>
            <person name="Larsson T."/>
            <person name="Lv J."/>
            <person name="Arendt D."/>
            <person name="Savage R."/>
            <person name="Osoegawa K."/>
            <person name="de Jong P."/>
            <person name="Grimwood J."/>
            <person name="Chapman J.A."/>
            <person name="Shapiro H."/>
            <person name="Aerts A."/>
            <person name="Otillar R.P."/>
            <person name="Terry A.Y."/>
            <person name="Boore J.L."/>
            <person name="Grigoriev I.V."/>
            <person name="Lindberg D.R."/>
            <person name="Seaver E.C."/>
            <person name="Weisblat D.A."/>
            <person name="Putnam N.H."/>
            <person name="Rokhsar D.S."/>
        </authorList>
    </citation>
    <scope>NUCLEOTIDE SEQUENCE</scope>
</reference>
<keyword evidence="4 6" id="KW-1133">Transmembrane helix</keyword>
<dbReference type="GO" id="GO:0016020">
    <property type="term" value="C:membrane"/>
    <property type="evidence" value="ECO:0007669"/>
    <property type="project" value="UniProtKB-SubCell"/>
</dbReference>
<keyword evidence="3 6" id="KW-0812">Transmembrane</keyword>
<dbReference type="eggNOG" id="KOG3393">
    <property type="taxonomic scope" value="Eukaryota"/>
</dbReference>
<keyword evidence="9" id="KW-1185">Reference proteome</keyword>
<evidence type="ECO:0000256" key="3">
    <source>
        <dbReference type="ARBA" id="ARBA00022692"/>
    </source>
</evidence>
<dbReference type="AlphaFoldDB" id="T1G2S4"/>
<evidence type="ECO:0000313" key="8">
    <source>
        <dbReference type="EnsemblMetazoa" id="HelroP77014"/>
    </source>
</evidence>
<dbReference type="EMBL" id="KB096275">
    <property type="protein sequence ID" value="ESO06819.1"/>
    <property type="molecule type" value="Genomic_DNA"/>
</dbReference>
<sequence length="123" mass="13536">FAVGWWIMIDTAVNYPSSAELNHVFHVCGVVSTVGFILLNVVPLSAVRGDEDDDSCSNAGYKALFFFSCVSLFASVIVSSYILFGVYIVTGKHPVWPGIAVFLQNVFISIGFVWIFQIKFTIS</sequence>
<evidence type="ECO:0000256" key="4">
    <source>
        <dbReference type="ARBA" id="ARBA00022989"/>
    </source>
</evidence>
<feature type="transmembrane region" description="Helical" evidence="6">
    <location>
        <begin position="63"/>
        <end position="89"/>
    </location>
</feature>
<dbReference type="OrthoDB" id="268928at2759"/>
<organism evidence="8 9">
    <name type="scientific">Helobdella robusta</name>
    <name type="common">Californian leech</name>
    <dbReference type="NCBI Taxonomy" id="6412"/>
    <lineage>
        <taxon>Eukaryota</taxon>
        <taxon>Metazoa</taxon>
        <taxon>Spiralia</taxon>
        <taxon>Lophotrochozoa</taxon>
        <taxon>Annelida</taxon>
        <taxon>Clitellata</taxon>
        <taxon>Hirudinea</taxon>
        <taxon>Rhynchobdellida</taxon>
        <taxon>Glossiphoniidae</taxon>
        <taxon>Helobdella</taxon>
    </lineage>
</organism>
<dbReference type="Proteomes" id="UP000015101">
    <property type="component" value="Unassembled WGS sequence"/>
</dbReference>
<dbReference type="RefSeq" id="XP_009014915.1">
    <property type="nucleotide sequence ID" value="XM_009016667.1"/>
</dbReference>
<dbReference type="CTD" id="20215372"/>
<dbReference type="InterPro" id="IPR007919">
    <property type="entry name" value="UPF0220"/>
</dbReference>
<accession>T1G2S4</accession>
<name>T1G2S4_HELRO</name>